<dbReference type="AlphaFoldDB" id="A0A975BEP6"/>
<dbReference type="PANTHER" id="PTHR30560:SF3">
    <property type="entry name" value="TRIGGER FACTOR-LIKE PROTEIN TIG, CHLOROPLASTIC"/>
    <property type="match status" value="1"/>
</dbReference>
<evidence type="ECO:0000313" key="13">
    <source>
        <dbReference type="EMBL" id="QTA83740.1"/>
    </source>
</evidence>
<comment type="function">
    <text evidence="9">Involved in protein export. Acts as a chaperone by maintaining the newly synthesized protein in an open conformation. Functions as a peptidyl-prolyl cis-trans isomerase.</text>
</comment>
<dbReference type="GO" id="GO:0043022">
    <property type="term" value="F:ribosome binding"/>
    <property type="evidence" value="ECO:0007669"/>
    <property type="project" value="TreeGrafter"/>
</dbReference>
<dbReference type="SUPFAM" id="SSF102735">
    <property type="entry name" value="Trigger factor ribosome-binding domain"/>
    <property type="match status" value="1"/>
</dbReference>
<protein>
    <recommendedName>
        <fullName evidence="4 9">Trigger factor</fullName>
        <shortName evidence="9">TF</shortName>
        <ecNumber evidence="3 9">5.2.1.8</ecNumber>
    </recommendedName>
    <alternativeName>
        <fullName evidence="8 9">PPIase</fullName>
    </alternativeName>
</protein>
<dbReference type="KEGG" id="dli:dnl_61550"/>
<evidence type="ECO:0000259" key="12">
    <source>
        <dbReference type="PROSITE" id="PS50059"/>
    </source>
</evidence>
<dbReference type="SUPFAM" id="SSF54534">
    <property type="entry name" value="FKBP-like"/>
    <property type="match status" value="1"/>
</dbReference>
<dbReference type="Gene3D" id="3.10.50.40">
    <property type="match status" value="1"/>
</dbReference>
<organism evidence="13 14">
    <name type="scientific">Desulfonema limicola</name>
    <dbReference type="NCBI Taxonomy" id="45656"/>
    <lineage>
        <taxon>Bacteria</taxon>
        <taxon>Pseudomonadati</taxon>
        <taxon>Thermodesulfobacteriota</taxon>
        <taxon>Desulfobacteria</taxon>
        <taxon>Desulfobacterales</taxon>
        <taxon>Desulfococcaceae</taxon>
        <taxon>Desulfonema</taxon>
    </lineage>
</organism>
<dbReference type="PIRSF" id="PIRSF003095">
    <property type="entry name" value="Trigger_factor"/>
    <property type="match status" value="1"/>
</dbReference>
<dbReference type="PANTHER" id="PTHR30560">
    <property type="entry name" value="TRIGGER FACTOR CHAPERONE AND PEPTIDYL-PROLYL CIS/TRANS ISOMERASE"/>
    <property type="match status" value="1"/>
</dbReference>
<keyword evidence="6 9" id="KW-0143">Chaperone</keyword>
<dbReference type="GO" id="GO:0044183">
    <property type="term" value="F:protein folding chaperone"/>
    <property type="evidence" value="ECO:0007669"/>
    <property type="project" value="TreeGrafter"/>
</dbReference>
<dbReference type="GO" id="GO:0015031">
    <property type="term" value="P:protein transport"/>
    <property type="evidence" value="ECO:0007669"/>
    <property type="project" value="UniProtKB-UniRule"/>
</dbReference>
<keyword evidence="14" id="KW-1185">Reference proteome</keyword>
<dbReference type="InterPro" id="IPR037041">
    <property type="entry name" value="Trigger_fac_C_sf"/>
</dbReference>
<dbReference type="InterPro" id="IPR008881">
    <property type="entry name" value="Trigger_fac_ribosome-bd_bac"/>
</dbReference>
<keyword evidence="5 9" id="KW-0697">Rotamase</keyword>
<dbReference type="SUPFAM" id="SSF109998">
    <property type="entry name" value="Triger factor/SurA peptide-binding domain-like"/>
    <property type="match status" value="1"/>
</dbReference>
<dbReference type="InterPro" id="IPR036611">
    <property type="entry name" value="Trigger_fac_ribosome-bd_sf"/>
</dbReference>
<dbReference type="InterPro" id="IPR046357">
    <property type="entry name" value="PPIase_dom_sf"/>
</dbReference>
<sequence>MQASVEDISSVKKILHIEIPEQDVTAEVNKAYKELNKTAKIKGFRPGKIPRQVLENRFKKDVNAEITSKFIQDSFAETIKENNFNVVGTPQIEPPELEYKKPYKFDAVIELYPVLNHVDFKGLELKKNLYKATDQEIDIQLKAIQRNQAELVKIEEDRPAQKDDYILIDYEGFKDGEPFEDAQKTENFTMKIGASQISKELDDNITGMKPGDTKEIAVTFPEDYSNKKIAGMTISFQVTLKEIRKEILPEINDEFAKKLGPFADLDALKKEIANNLVQGYEKRTEQELSEQIFSALLEKQDFEVPDIMISAELDGIITDIERSYSYHNISLENMGITRDMLKEKYRDVAVKQVKRHILLNQIVIDEKLELSDNEIEKGIQDMAASFKQPVSEVKEFLKTNSGDLENLKFALLEKKALNLIIENSSIEEVEMEVEMENKDSN</sequence>
<evidence type="ECO:0000256" key="5">
    <source>
        <dbReference type="ARBA" id="ARBA00023110"/>
    </source>
</evidence>
<dbReference type="Pfam" id="PF00254">
    <property type="entry name" value="FKBP_C"/>
    <property type="match status" value="1"/>
</dbReference>
<keyword evidence="9" id="KW-0963">Cytoplasm</keyword>
<dbReference type="PROSITE" id="PS50059">
    <property type="entry name" value="FKBP_PPIASE"/>
    <property type="match status" value="1"/>
</dbReference>
<dbReference type="GO" id="GO:0043335">
    <property type="term" value="P:protein unfolding"/>
    <property type="evidence" value="ECO:0007669"/>
    <property type="project" value="TreeGrafter"/>
</dbReference>
<comment type="domain">
    <text evidence="9">Consists of 3 domains; the N-terminus binds the ribosome, the middle domain has PPIase activity, while the C-terminus has intrinsic chaperone activity on its own.</text>
</comment>
<name>A0A975BEP6_9BACT</name>
<gene>
    <name evidence="9 13" type="primary">tig</name>
    <name evidence="13" type="ORF">dnl_61550</name>
</gene>
<dbReference type="Gene3D" id="3.30.70.1050">
    <property type="entry name" value="Trigger factor ribosome-binding domain"/>
    <property type="match status" value="1"/>
</dbReference>
<accession>A0A975BEP6</accession>
<feature type="domain" description="PPIase FKBP-type" evidence="12">
    <location>
        <begin position="163"/>
        <end position="244"/>
    </location>
</feature>
<dbReference type="GO" id="GO:0003755">
    <property type="term" value="F:peptidyl-prolyl cis-trans isomerase activity"/>
    <property type="evidence" value="ECO:0007669"/>
    <property type="project" value="UniProtKB-UniRule"/>
</dbReference>
<reference evidence="13" key="1">
    <citation type="journal article" date="2021" name="Microb. Physiol.">
        <title>Proteogenomic Insights into the Physiology of Marine, Sulfate-Reducing, Filamentous Desulfonema limicola and Desulfonema magnum.</title>
        <authorList>
            <person name="Schnaars V."/>
            <person name="Wohlbrand L."/>
            <person name="Scheve S."/>
            <person name="Hinrichs C."/>
            <person name="Reinhardt R."/>
            <person name="Rabus R."/>
        </authorList>
    </citation>
    <scope>NUCLEOTIDE SEQUENCE</scope>
    <source>
        <strain evidence="13">5ac10</strain>
    </source>
</reference>
<dbReference type="EC" id="5.2.1.8" evidence="3 9"/>
<dbReference type="NCBIfam" id="TIGR00115">
    <property type="entry name" value="tig"/>
    <property type="match status" value="1"/>
</dbReference>
<dbReference type="HAMAP" id="MF_00303">
    <property type="entry name" value="Trigger_factor_Tig"/>
    <property type="match status" value="1"/>
</dbReference>
<dbReference type="GO" id="GO:0051301">
    <property type="term" value="P:cell division"/>
    <property type="evidence" value="ECO:0007669"/>
    <property type="project" value="UniProtKB-KW"/>
</dbReference>
<dbReference type="InterPro" id="IPR005215">
    <property type="entry name" value="Trig_fac"/>
</dbReference>
<evidence type="ECO:0000256" key="11">
    <source>
        <dbReference type="RuleBase" id="RU003914"/>
    </source>
</evidence>
<dbReference type="InterPro" id="IPR001179">
    <property type="entry name" value="PPIase_FKBP_dom"/>
</dbReference>
<dbReference type="InterPro" id="IPR027304">
    <property type="entry name" value="Trigger_fact/SurA_dom_sf"/>
</dbReference>
<dbReference type="RefSeq" id="WP_207689542.1">
    <property type="nucleotide sequence ID" value="NZ_CP061799.1"/>
</dbReference>
<dbReference type="Proteomes" id="UP000663720">
    <property type="component" value="Chromosome"/>
</dbReference>
<proteinExistence type="inferred from homology"/>
<dbReference type="InterPro" id="IPR008880">
    <property type="entry name" value="Trigger_fac_C"/>
</dbReference>
<keyword evidence="9 11" id="KW-0131">Cell cycle</keyword>
<comment type="catalytic activity">
    <reaction evidence="1 9 10">
        <text>[protein]-peptidylproline (omega=180) = [protein]-peptidylproline (omega=0)</text>
        <dbReference type="Rhea" id="RHEA:16237"/>
        <dbReference type="Rhea" id="RHEA-COMP:10747"/>
        <dbReference type="Rhea" id="RHEA-COMP:10748"/>
        <dbReference type="ChEBI" id="CHEBI:83833"/>
        <dbReference type="ChEBI" id="CHEBI:83834"/>
        <dbReference type="EC" id="5.2.1.8"/>
    </reaction>
</comment>
<evidence type="ECO:0000256" key="3">
    <source>
        <dbReference type="ARBA" id="ARBA00013194"/>
    </source>
</evidence>
<dbReference type="Pfam" id="PF05698">
    <property type="entry name" value="Trigger_C"/>
    <property type="match status" value="1"/>
</dbReference>
<evidence type="ECO:0000256" key="6">
    <source>
        <dbReference type="ARBA" id="ARBA00023186"/>
    </source>
</evidence>
<dbReference type="EMBL" id="CP061799">
    <property type="protein sequence ID" value="QTA83740.1"/>
    <property type="molecule type" value="Genomic_DNA"/>
</dbReference>
<comment type="similarity">
    <text evidence="2 9 11">Belongs to the FKBP-type PPIase family. Tig subfamily.</text>
</comment>
<evidence type="ECO:0000256" key="2">
    <source>
        <dbReference type="ARBA" id="ARBA00005464"/>
    </source>
</evidence>
<evidence type="ECO:0000256" key="4">
    <source>
        <dbReference type="ARBA" id="ARBA00016902"/>
    </source>
</evidence>
<evidence type="ECO:0000256" key="7">
    <source>
        <dbReference type="ARBA" id="ARBA00023235"/>
    </source>
</evidence>
<dbReference type="GO" id="GO:0005737">
    <property type="term" value="C:cytoplasm"/>
    <property type="evidence" value="ECO:0007669"/>
    <property type="project" value="UniProtKB-SubCell"/>
</dbReference>
<evidence type="ECO:0000256" key="1">
    <source>
        <dbReference type="ARBA" id="ARBA00000971"/>
    </source>
</evidence>
<dbReference type="GO" id="GO:0051083">
    <property type="term" value="P:'de novo' cotranslational protein folding"/>
    <property type="evidence" value="ECO:0007669"/>
    <property type="project" value="TreeGrafter"/>
</dbReference>
<evidence type="ECO:0000256" key="9">
    <source>
        <dbReference type="HAMAP-Rule" id="MF_00303"/>
    </source>
</evidence>
<comment type="subcellular location">
    <subcellularLocation>
        <location evidence="9">Cytoplasm</location>
    </subcellularLocation>
    <text evidence="9">About half TF is bound to the ribosome near the polypeptide exit tunnel while the other half is free in the cytoplasm.</text>
</comment>
<evidence type="ECO:0000256" key="10">
    <source>
        <dbReference type="PROSITE-ProRule" id="PRU00277"/>
    </source>
</evidence>
<dbReference type="Pfam" id="PF05697">
    <property type="entry name" value="Trigger_N"/>
    <property type="match status" value="1"/>
</dbReference>
<evidence type="ECO:0000256" key="8">
    <source>
        <dbReference type="ARBA" id="ARBA00029986"/>
    </source>
</evidence>
<keyword evidence="7 9" id="KW-0413">Isomerase</keyword>
<evidence type="ECO:0000313" key="14">
    <source>
        <dbReference type="Proteomes" id="UP000663720"/>
    </source>
</evidence>
<keyword evidence="9 11" id="KW-0132">Cell division</keyword>
<dbReference type="Gene3D" id="1.10.3120.10">
    <property type="entry name" value="Trigger factor, C-terminal domain"/>
    <property type="match status" value="1"/>
</dbReference>